<keyword evidence="3" id="KW-1185">Reference proteome</keyword>
<accession>A0ABX2PQT6</accession>
<evidence type="ECO:0000313" key="3">
    <source>
        <dbReference type="Proteomes" id="UP000630805"/>
    </source>
</evidence>
<protein>
    <submittedName>
        <fullName evidence="2">Uncharacterized protein</fullName>
    </submittedName>
</protein>
<comment type="caution">
    <text evidence="2">The sequence shown here is derived from an EMBL/GenBank/DDBJ whole genome shotgun (WGS) entry which is preliminary data.</text>
</comment>
<evidence type="ECO:0000256" key="1">
    <source>
        <dbReference type="SAM" id="MobiDB-lite"/>
    </source>
</evidence>
<sequence length="91" mass="10157">MYEEYDKSLHSPLKWKTMESPAREFDESRLDAAIADILGEDKPVEQKAETPSRPEFPDLSPQEEVTARIGPKDAGLSAVLRQKWAELSGAA</sequence>
<name>A0ABX2PQT6_9RHOB</name>
<reference evidence="2 3" key="1">
    <citation type="submission" date="2020-06" db="EMBL/GenBank/DDBJ databases">
        <authorList>
            <person name="Cao W.R."/>
        </authorList>
    </citation>
    <scope>NUCLEOTIDE SEQUENCE [LARGE SCALE GENOMIC DNA]</scope>
    <source>
        <strain evidence="2 3">B1Z28</strain>
    </source>
</reference>
<feature type="region of interest" description="Disordered" evidence="1">
    <location>
        <begin position="40"/>
        <end position="62"/>
    </location>
</feature>
<evidence type="ECO:0000313" key="2">
    <source>
        <dbReference type="EMBL" id="NVO56485.1"/>
    </source>
</evidence>
<proteinExistence type="predicted"/>
<gene>
    <name evidence="2" type="ORF">HW561_11875</name>
</gene>
<dbReference type="EMBL" id="JABXWT010000005">
    <property type="protein sequence ID" value="NVO56485.1"/>
    <property type="molecule type" value="Genomic_DNA"/>
</dbReference>
<dbReference type="Proteomes" id="UP000630805">
    <property type="component" value="Unassembled WGS sequence"/>
</dbReference>
<feature type="compositionally biased region" description="Basic and acidic residues" evidence="1">
    <location>
        <begin position="40"/>
        <end position="56"/>
    </location>
</feature>
<organism evidence="2 3">
    <name type="scientific">Ruegeria haliotis</name>
    <dbReference type="NCBI Taxonomy" id="2747601"/>
    <lineage>
        <taxon>Bacteria</taxon>
        <taxon>Pseudomonadati</taxon>
        <taxon>Pseudomonadota</taxon>
        <taxon>Alphaproteobacteria</taxon>
        <taxon>Rhodobacterales</taxon>
        <taxon>Roseobacteraceae</taxon>
        <taxon>Ruegeria</taxon>
    </lineage>
</organism>